<reference evidence="4 5" key="1">
    <citation type="submission" date="2016-09" db="EMBL/GenBank/DDBJ databases">
        <title>Desulfuribacillus arsenicus sp. nov., an obligately anaerobic, dissimilatory arsenic- and antimonate-reducing bacterium isolated from anoxic sediments.</title>
        <authorList>
            <person name="Abin C.A."/>
            <person name="Hollibaugh J.T."/>
        </authorList>
    </citation>
    <scope>NUCLEOTIDE SEQUENCE [LARGE SCALE GENOMIC DNA]</scope>
    <source>
        <strain evidence="4 5">MLFW-2</strain>
    </source>
</reference>
<dbReference type="Gene3D" id="3.30.457.10">
    <property type="entry name" value="Copper amine oxidase-like, N-terminal domain"/>
    <property type="match status" value="1"/>
</dbReference>
<dbReference type="STRING" id="1390249.BHU72_11270"/>
<dbReference type="AlphaFoldDB" id="A0A1E5L2T8"/>
<evidence type="ECO:0000256" key="2">
    <source>
        <dbReference type="SAM" id="SignalP"/>
    </source>
</evidence>
<evidence type="ECO:0000256" key="1">
    <source>
        <dbReference type="SAM" id="MobiDB-lite"/>
    </source>
</evidence>
<keyword evidence="2" id="KW-0732">Signal</keyword>
<protein>
    <recommendedName>
        <fullName evidence="3">Copper amine oxidase-like N-terminal domain-containing protein</fullName>
    </recommendedName>
</protein>
<evidence type="ECO:0000313" key="4">
    <source>
        <dbReference type="EMBL" id="OEH84373.1"/>
    </source>
</evidence>
<feature type="domain" description="Copper amine oxidase-like N-terminal" evidence="3">
    <location>
        <begin position="103"/>
        <end position="185"/>
    </location>
</feature>
<dbReference type="RefSeq" id="WP_069703356.1">
    <property type="nucleotide sequence ID" value="NZ_MJAT01000039.1"/>
</dbReference>
<dbReference type="Proteomes" id="UP000095255">
    <property type="component" value="Unassembled WGS sequence"/>
</dbReference>
<proteinExistence type="predicted"/>
<organism evidence="4 5">
    <name type="scientific">Desulfuribacillus stibiiarsenatis</name>
    <dbReference type="NCBI Taxonomy" id="1390249"/>
    <lineage>
        <taxon>Bacteria</taxon>
        <taxon>Bacillati</taxon>
        <taxon>Bacillota</taxon>
        <taxon>Desulfuribacillia</taxon>
        <taxon>Desulfuribacillales</taxon>
        <taxon>Desulfuribacillaceae</taxon>
        <taxon>Desulfuribacillus</taxon>
    </lineage>
</organism>
<feature type="signal peptide" evidence="2">
    <location>
        <begin position="1"/>
        <end position="20"/>
    </location>
</feature>
<sequence>MSKKLVWLFVAAFVVLGVMAFEAEEASALPTMGANCAQAGCHDGVTRNAPGGGPVVKAPAAPKPAAPAPKPATPAPTAPSKAPVPANKVVTVDAKFLDKTGKVDVVVVNKDVYVSVRSAATFFGATVQYDAATKATVLKIKGYEAKGRQGHKGFSMNNKAFMLNKPIINVDGKLYIQAHSIAKISGDLLKAPMKASLAKNVLEVK</sequence>
<dbReference type="InterPro" id="IPR012854">
    <property type="entry name" value="Cu_amine_oxidase-like_N"/>
</dbReference>
<gene>
    <name evidence="4" type="ORF">BHU72_11270</name>
</gene>
<keyword evidence="5" id="KW-1185">Reference proteome</keyword>
<dbReference type="SUPFAM" id="SSF55383">
    <property type="entry name" value="Copper amine oxidase, domain N"/>
    <property type="match status" value="1"/>
</dbReference>
<dbReference type="OrthoDB" id="9885495at2"/>
<evidence type="ECO:0000313" key="5">
    <source>
        <dbReference type="Proteomes" id="UP000095255"/>
    </source>
</evidence>
<feature type="compositionally biased region" description="Pro residues" evidence="1">
    <location>
        <begin position="61"/>
        <end position="77"/>
    </location>
</feature>
<feature type="chain" id="PRO_5038334737" description="Copper amine oxidase-like N-terminal domain-containing protein" evidence="2">
    <location>
        <begin position="21"/>
        <end position="205"/>
    </location>
</feature>
<evidence type="ECO:0000259" key="3">
    <source>
        <dbReference type="Pfam" id="PF07833"/>
    </source>
</evidence>
<accession>A0A1E5L2T8</accession>
<dbReference type="Pfam" id="PF07833">
    <property type="entry name" value="Cu_amine_oxidN1"/>
    <property type="match status" value="1"/>
</dbReference>
<comment type="caution">
    <text evidence="4">The sequence shown here is derived from an EMBL/GenBank/DDBJ whole genome shotgun (WGS) entry which is preliminary data.</text>
</comment>
<dbReference type="InterPro" id="IPR036582">
    <property type="entry name" value="Mao_N_sf"/>
</dbReference>
<feature type="region of interest" description="Disordered" evidence="1">
    <location>
        <begin position="50"/>
        <end position="83"/>
    </location>
</feature>
<dbReference type="EMBL" id="MJAT01000039">
    <property type="protein sequence ID" value="OEH84373.1"/>
    <property type="molecule type" value="Genomic_DNA"/>
</dbReference>
<name>A0A1E5L2T8_9FIRM</name>